<name>A0A0F9KME4_9ZZZZ</name>
<comment type="caution">
    <text evidence="1">The sequence shown here is derived from an EMBL/GenBank/DDBJ whole genome shotgun (WGS) entry which is preliminary data.</text>
</comment>
<gene>
    <name evidence="1" type="ORF">LCGC14_1312410</name>
</gene>
<accession>A0A0F9KME4</accession>
<reference evidence="1" key="1">
    <citation type="journal article" date="2015" name="Nature">
        <title>Complex archaea that bridge the gap between prokaryotes and eukaryotes.</title>
        <authorList>
            <person name="Spang A."/>
            <person name="Saw J.H."/>
            <person name="Jorgensen S.L."/>
            <person name="Zaremba-Niedzwiedzka K."/>
            <person name="Martijn J."/>
            <person name="Lind A.E."/>
            <person name="van Eijk R."/>
            <person name="Schleper C."/>
            <person name="Guy L."/>
            <person name="Ettema T.J."/>
        </authorList>
    </citation>
    <scope>NUCLEOTIDE SEQUENCE</scope>
</reference>
<dbReference type="AlphaFoldDB" id="A0A0F9KME4"/>
<proteinExistence type="predicted"/>
<dbReference type="EMBL" id="LAZR01007759">
    <property type="protein sequence ID" value="KKM83128.1"/>
    <property type="molecule type" value="Genomic_DNA"/>
</dbReference>
<sequence>MTQQTKPSAGALRAAIAIEGHLWADIPNAMTKGKFKRGNCAEIIDRETGVAELLEAAGQAIKTGEQVSVLLYELNVGGLVFREHEAALSRLQAIAKCEGR</sequence>
<organism evidence="1">
    <name type="scientific">marine sediment metagenome</name>
    <dbReference type="NCBI Taxonomy" id="412755"/>
    <lineage>
        <taxon>unclassified sequences</taxon>
        <taxon>metagenomes</taxon>
        <taxon>ecological metagenomes</taxon>
    </lineage>
</organism>
<evidence type="ECO:0000313" key="1">
    <source>
        <dbReference type="EMBL" id="KKM83128.1"/>
    </source>
</evidence>
<protein>
    <submittedName>
        <fullName evidence="1">Uncharacterized protein</fullName>
    </submittedName>
</protein>